<organism evidence="1 2">
    <name type="scientific">Smallanthus sonchifolius</name>
    <dbReference type="NCBI Taxonomy" id="185202"/>
    <lineage>
        <taxon>Eukaryota</taxon>
        <taxon>Viridiplantae</taxon>
        <taxon>Streptophyta</taxon>
        <taxon>Embryophyta</taxon>
        <taxon>Tracheophyta</taxon>
        <taxon>Spermatophyta</taxon>
        <taxon>Magnoliopsida</taxon>
        <taxon>eudicotyledons</taxon>
        <taxon>Gunneridae</taxon>
        <taxon>Pentapetalae</taxon>
        <taxon>asterids</taxon>
        <taxon>campanulids</taxon>
        <taxon>Asterales</taxon>
        <taxon>Asteraceae</taxon>
        <taxon>Asteroideae</taxon>
        <taxon>Heliantheae alliance</taxon>
        <taxon>Millerieae</taxon>
        <taxon>Smallanthus</taxon>
    </lineage>
</organism>
<reference evidence="2" key="1">
    <citation type="journal article" date="2022" name="Mol. Ecol. Resour.">
        <title>The genomes of chicory, endive, great burdock and yacon provide insights into Asteraceae palaeo-polyploidization history and plant inulin production.</title>
        <authorList>
            <person name="Fan W."/>
            <person name="Wang S."/>
            <person name="Wang H."/>
            <person name="Wang A."/>
            <person name="Jiang F."/>
            <person name="Liu H."/>
            <person name="Zhao H."/>
            <person name="Xu D."/>
            <person name="Zhang Y."/>
        </authorList>
    </citation>
    <scope>NUCLEOTIDE SEQUENCE [LARGE SCALE GENOMIC DNA]</scope>
    <source>
        <strain evidence="2">cv. Yunnan</strain>
    </source>
</reference>
<sequence length="221" mass="25228">MVYTLHALKTLLDKNVPQGLENNKLNIYMAKTSPTNVFKAYRKQFEEDFTKFLVLRSQEMISGGRMILTIAGRSITDPTSDDCCIGWELLAKSLADMLKEGLVQESKINSFNIPLYSPYEDEVRDVIQKEGSFSLHSLNSFALNVEQDNTDEMNTNVSDWHMLGIKMTKTVRAISEPMIATHFGNSIMDMLFKKFQEHVVDHLATKKRVNGFNLIISLIKR</sequence>
<reference evidence="1 2" key="2">
    <citation type="journal article" date="2022" name="Mol. Ecol. Resour.">
        <title>The genomes of chicory, endive, great burdock and yacon provide insights into Asteraceae paleo-polyploidization history and plant inulin production.</title>
        <authorList>
            <person name="Fan W."/>
            <person name="Wang S."/>
            <person name="Wang H."/>
            <person name="Wang A."/>
            <person name="Jiang F."/>
            <person name="Liu H."/>
            <person name="Zhao H."/>
            <person name="Xu D."/>
            <person name="Zhang Y."/>
        </authorList>
    </citation>
    <scope>NUCLEOTIDE SEQUENCE [LARGE SCALE GENOMIC DNA]</scope>
    <source>
        <strain evidence="2">cv. Yunnan</strain>
        <tissue evidence="1">Leaves</tissue>
    </source>
</reference>
<accession>A0ACB8Z7A8</accession>
<proteinExistence type="predicted"/>
<dbReference type="Proteomes" id="UP001056120">
    <property type="component" value="Linkage Group LG26"/>
</dbReference>
<protein>
    <submittedName>
        <fullName evidence="1">Uncharacterized protein</fullName>
    </submittedName>
</protein>
<evidence type="ECO:0000313" key="2">
    <source>
        <dbReference type="Proteomes" id="UP001056120"/>
    </source>
</evidence>
<keyword evidence="2" id="KW-1185">Reference proteome</keyword>
<name>A0ACB8Z7A8_9ASTR</name>
<evidence type="ECO:0000313" key="1">
    <source>
        <dbReference type="EMBL" id="KAI3693862.1"/>
    </source>
</evidence>
<comment type="caution">
    <text evidence="1">The sequence shown here is derived from an EMBL/GenBank/DDBJ whole genome shotgun (WGS) entry which is preliminary data.</text>
</comment>
<dbReference type="EMBL" id="CM042043">
    <property type="protein sequence ID" value="KAI3693862.1"/>
    <property type="molecule type" value="Genomic_DNA"/>
</dbReference>
<gene>
    <name evidence="1" type="ORF">L1987_76817</name>
</gene>